<dbReference type="Gene3D" id="3.20.20.70">
    <property type="entry name" value="Aldolase class I"/>
    <property type="match status" value="1"/>
</dbReference>
<comment type="cofactor">
    <cofactor evidence="1">
        <name>[4Fe-4S] cluster</name>
        <dbReference type="ChEBI" id="CHEBI:49883"/>
    </cofactor>
</comment>
<dbReference type="SUPFAM" id="SSF102114">
    <property type="entry name" value="Radical SAM enzymes"/>
    <property type="match status" value="1"/>
</dbReference>
<dbReference type="InterPro" id="IPR013785">
    <property type="entry name" value="Aldolase_TIM"/>
</dbReference>
<accession>A0A9D1DNS6</accession>
<dbReference type="InterPro" id="IPR023885">
    <property type="entry name" value="4Fe4S-binding_SPASM_dom"/>
</dbReference>
<reference evidence="3" key="2">
    <citation type="journal article" date="2021" name="PeerJ">
        <title>Extensive microbial diversity within the chicken gut microbiome revealed by metagenomics and culture.</title>
        <authorList>
            <person name="Gilroy R."/>
            <person name="Ravi A."/>
            <person name="Getino M."/>
            <person name="Pursley I."/>
            <person name="Horton D.L."/>
            <person name="Alikhan N.F."/>
            <person name="Baker D."/>
            <person name="Gharbi K."/>
            <person name="Hall N."/>
            <person name="Watson M."/>
            <person name="Adriaenssens E.M."/>
            <person name="Foster-Nyarko E."/>
            <person name="Jarju S."/>
            <person name="Secka A."/>
            <person name="Antonio M."/>
            <person name="Oren A."/>
            <person name="Chaudhuri R.R."/>
            <person name="La Ragione R."/>
            <person name="Hildebrand F."/>
            <person name="Pallen M.J."/>
        </authorList>
    </citation>
    <scope>NUCLEOTIDE SEQUENCE</scope>
    <source>
        <strain evidence="3">ChiSjej1B19-7085</strain>
    </source>
</reference>
<proteinExistence type="predicted"/>
<evidence type="ECO:0000313" key="3">
    <source>
        <dbReference type="EMBL" id="HIR56279.1"/>
    </source>
</evidence>
<evidence type="ECO:0000256" key="1">
    <source>
        <dbReference type="ARBA" id="ARBA00001966"/>
    </source>
</evidence>
<protein>
    <submittedName>
        <fullName evidence="3">SPASM domain-containing protein</fullName>
    </submittedName>
</protein>
<dbReference type="PANTHER" id="PTHR43273">
    <property type="entry name" value="ANAEROBIC SULFATASE-MATURATING ENZYME HOMOLOG ASLB-RELATED"/>
    <property type="match status" value="1"/>
</dbReference>
<reference evidence="3" key="1">
    <citation type="submission" date="2020-10" db="EMBL/GenBank/DDBJ databases">
        <authorList>
            <person name="Gilroy R."/>
        </authorList>
    </citation>
    <scope>NUCLEOTIDE SEQUENCE</scope>
    <source>
        <strain evidence="3">ChiSjej1B19-7085</strain>
    </source>
</reference>
<dbReference type="NCBIfam" id="TIGR04085">
    <property type="entry name" value="rSAM_more_4Fe4S"/>
    <property type="match status" value="1"/>
</dbReference>
<dbReference type="InterPro" id="IPR058240">
    <property type="entry name" value="rSAM_sf"/>
</dbReference>
<evidence type="ECO:0000259" key="2">
    <source>
        <dbReference type="Pfam" id="PF13186"/>
    </source>
</evidence>
<comment type="caution">
    <text evidence="3">The sequence shown here is derived from an EMBL/GenBank/DDBJ whole genome shotgun (WGS) entry which is preliminary data.</text>
</comment>
<dbReference type="AlphaFoldDB" id="A0A9D1DNS6"/>
<organism evidence="3 4">
    <name type="scientific">Candidatus Gallacutalibacter pullicola</name>
    <dbReference type="NCBI Taxonomy" id="2840830"/>
    <lineage>
        <taxon>Bacteria</taxon>
        <taxon>Bacillati</taxon>
        <taxon>Bacillota</taxon>
        <taxon>Clostridia</taxon>
        <taxon>Eubacteriales</taxon>
        <taxon>Candidatus Gallacutalibacter</taxon>
    </lineage>
</organism>
<dbReference type="InterPro" id="IPR023867">
    <property type="entry name" value="Sulphatase_maturase_rSAM"/>
</dbReference>
<feature type="non-terminal residue" evidence="3">
    <location>
        <position position="1"/>
    </location>
</feature>
<dbReference type="GO" id="GO:0016491">
    <property type="term" value="F:oxidoreductase activity"/>
    <property type="evidence" value="ECO:0007669"/>
    <property type="project" value="InterPro"/>
</dbReference>
<sequence length="174" mass="19976">ISDHEIDNLFETLIEKIIHLNRDGYRIYERNICDKMMNLLSRRNRNICSSRGCMGGYKIISFDGNGDVYPCDMLDNKEVKIGNIAEDSDLVHMIVSSAVKNSFFREKEKKDCSDCPWNGYCRGGCTASAVYSKECSVDERECRVNKILYPKLIRVLMEDPKAVPYLTNNEVNIL</sequence>
<dbReference type="Pfam" id="PF13186">
    <property type="entry name" value="SPASM"/>
    <property type="match status" value="1"/>
</dbReference>
<dbReference type="PANTHER" id="PTHR43273:SF8">
    <property type="entry name" value="RADICAL SAM DOMAIN PROTEIN"/>
    <property type="match status" value="1"/>
</dbReference>
<evidence type="ECO:0000313" key="4">
    <source>
        <dbReference type="Proteomes" id="UP000886785"/>
    </source>
</evidence>
<feature type="domain" description="4Fe4S-binding SPASM" evidence="2">
    <location>
        <begin position="53"/>
        <end position="116"/>
    </location>
</feature>
<name>A0A9D1DNS6_9FIRM</name>
<gene>
    <name evidence="3" type="ORF">IAA54_01285</name>
</gene>
<dbReference type="Proteomes" id="UP000886785">
    <property type="component" value="Unassembled WGS sequence"/>
</dbReference>
<dbReference type="EMBL" id="DVHF01000013">
    <property type="protein sequence ID" value="HIR56279.1"/>
    <property type="molecule type" value="Genomic_DNA"/>
</dbReference>